<feature type="compositionally biased region" description="Polar residues" evidence="11">
    <location>
        <begin position="462"/>
        <end position="474"/>
    </location>
</feature>
<evidence type="ECO:0000259" key="13">
    <source>
        <dbReference type="Pfam" id="PF24105"/>
    </source>
</evidence>
<feature type="compositionally biased region" description="Low complexity" evidence="11">
    <location>
        <begin position="517"/>
        <end position="528"/>
    </location>
</feature>
<dbReference type="InterPro" id="IPR015943">
    <property type="entry name" value="WD40/YVTN_repeat-like_dom_sf"/>
</dbReference>
<evidence type="ECO:0000256" key="1">
    <source>
        <dbReference type="ARBA" id="ARBA00004123"/>
    </source>
</evidence>
<comment type="caution">
    <text evidence="14">The sequence shown here is derived from an EMBL/GenBank/DDBJ whole genome shotgun (WGS) entry which is preliminary data.</text>
</comment>
<dbReference type="CDD" id="cd00200">
    <property type="entry name" value="WD40"/>
    <property type="match status" value="1"/>
</dbReference>
<dbReference type="InterPro" id="IPR001680">
    <property type="entry name" value="WD40_rpt"/>
</dbReference>
<dbReference type="InterPro" id="IPR055410">
    <property type="entry name" value="Beta-prop_CAF1B_HIR1"/>
</dbReference>
<keyword evidence="15" id="KW-1185">Reference proteome</keyword>
<dbReference type="Pfam" id="PF07569">
    <property type="entry name" value="Hira"/>
    <property type="match status" value="1"/>
</dbReference>
<evidence type="ECO:0000256" key="11">
    <source>
        <dbReference type="SAM" id="MobiDB-lite"/>
    </source>
</evidence>
<dbReference type="PROSITE" id="PS50082">
    <property type="entry name" value="WD_REPEATS_2"/>
    <property type="match status" value="3"/>
</dbReference>
<keyword evidence="8 10" id="KW-0539">Nucleus</keyword>
<dbReference type="Proteomes" id="UP001497392">
    <property type="component" value="Unassembled WGS sequence"/>
</dbReference>
<feature type="repeat" description="WD" evidence="9">
    <location>
        <begin position="122"/>
        <end position="163"/>
    </location>
</feature>
<dbReference type="PANTHER" id="PTHR13831">
    <property type="entry name" value="MEMBER OF THE HIR1 FAMILY OF WD-REPEAT PROTEINS"/>
    <property type="match status" value="1"/>
</dbReference>
<dbReference type="SMART" id="SM00320">
    <property type="entry name" value="WD40"/>
    <property type="match status" value="6"/>
</dbReference>
<keyword evidence="6 10" id="KW-0805">Transcription regulation</keyword>
<accession>A0ABP1G9X1</accession>
<dbReference type="SUPFAM" id="SSF50978">
    <property type="entry name" value="WD40 repeat-like"/>
    <property type="match status" value="1"/>
</dbReference>
<feature type="domain" description="CAF1B/HIR1 beta-propeller" evidence="13">
    <location>
        <begin position="25"/>
        <end position="203"/>
    </location>
</feature>
<evidence type="ECO:0000259" key="12">
    <source>
        <dbReference type="Pfam" id="PF07569"/>
    </source>
</evidence>
<evidence type="ECO:0000256" key="4">
    <source>
        <dbReference type="ARBA" id="ARBA00022737"/>
    </source>
</evidence>
<evidence type="ECO:0000313" key="14">
    <source>
        <dbReference type="EMBL" id="CAL5229009.1"/>
    </source>
</evidence>
<evidence type="ECO:0000256" key="7">
    <source>
        <dbReference type="ARBA" id="ARBA00023163"/>
    </source>
</evidence>
<organism evidence="14 15">
    <name type="scientific">Coccomyxa viridis</name>
    <dbReference type="NCBI Taxonomy" id="1274662"/>
    <lineage>
        <taxon>Eukaryota</taxon>
        <taxon>Viridiplantae</taxon>
        <taxon>Chlorophyta</taxon>
        <taxon>core chlorophytes</taxon>
        <taxon>Trebouxiophyceae</taxon>
        <taxon>Trebouxiophyceae incertae sedis</taxon>
        <taxon>Coccomyxaceae</taxon>
        <taxon>Coccomyxa</taxon>
    </lineage>
</organism>
<reference evidence="14 15" key="1">
    <citation type="submission" date="2024-06" db="EMBL/GenBank/DDBJ databases">
        <authorList>
            <person name="Kraege A."/>
            <person name="Thomma B."/>
        </authorList>
    </citation>
    <scope>NUCLEOTIDE SEQUENCE [LARGE SCALE GENOMIC DNA]</scope>
</reference>
<gene>
    <name evidence="14" type="primary">g12252</name>
    <name evidence="14" type="ORF">VP750_LOCUS10915</name>
</gene>
<comment type="function">
    <text evidence="10">Required for replication-independent chromatin assembly and for the periodic repression of histone gene transcription during the cell cycle.</text>
</comment>
<protein>
    <recommendedName>
        <fullName evidence="10">Protein HIRA</fullName>
    </recommendedName>
</protein>
<comment type="subcellular location">
    <subcellularLocation>
        <location evidence="1 10">Nucleus</location>
    </subcellularLocation>
</comment>
<dbReference type="PANTHER" id="PTHR13831:SF0">
    <property type="entry name" value="PROTEIN HIRA"/>
    <property type="match status" value="1"/>
</dbReference>
<dbReference type="InterPro" id="IPR036322">
    <property type="entry name" value="WD40_repeat_dom_sf"/>
</dbReference>
<comment type="similarity">
    <text evidence="2 10">Belongs to the WD repeat HIR1 family.</text>
</comment>
<evidence type="ECO:0000256" key="6">
    <source>
        <dbReference type="ARBA" id="ARBA00023015"/>
    </source>
</evidence>
<evidence type="ECO:0000256" key="10">
    <source>
        <dbReference type="RuleBase" id="RU364014"/>
    </source>
</evidence>
<evidence type="ECO:0000313" key="15">
    <source>
        <dbReference type="Proteomes" id="UP001497392"/>
    </source>
</evidence>
<feature type="region of interest" description="Disordered" evidence="11">
    <location>
        <begin position="461"/>
        <end position="585"/>
    </location>
</feature>
<evidence type="ECO:0000256" key="9">
    <source>
        <dbReference type="PROSITE-ProRule" id="PRU00221"/>
    </source>
</evidence>
<keyword evidence="3 9" id="KW-0853">WD repeat</keyword>
<dbReference type="Pfam" id="PF24105">
    <property type="entry name" value="Beta-prop_CAF1B_HIR1"/>
    <property type="match status" value="1"/>
</dbReference>
<keyword evidence="4 10" id="KW-0677">Repeat</keyword>
<feature type="repeat" description="WD" evidence="9">
    <location>
        <begin position="16"/>
        <end position="42"/>
    </location>
</feature>
<dbReference type="EMBL" id="CAXHTA020000019">
    <property type="protein sequence ID" value="CAL5229009.1"/>
    <property type="molecule type" value="Genomic_DNA"/>
</dbReference>
<feature type="domain" description="Protein HIRA-like C-terminal" evidence="12">
    <location>
        <begin position="676"/>
        <end position="875"/>
    </location>
</feature>
<keyword evidence="10" id="KW-0678">Repressor</keyword>
<evidence type="ECO:0000256" key="3">
    <source>
        <dbReference type="ARBA" id="ARBA00022574"/>
    </source>
</evidence>
<dbReference type="Gene3D" id="2.130.10.10">
    <property type="entry name" value="YVTN repeat-like/Quinoprotein amine dehydrogenase"/>
    <property type="match status" value="2"/>
</dbReference>
<dbReference type="PROSITE" id="PS50294">
    <property type="entry name" value="WD_REPEATS_REGION"/>
    <property type="match status" value="2"/>
</dbReference>
<evidence type="ECO:0000256" key="2">
    <source>
        <dbReference type="ARBA" id="ARBA00007306"/>
    </source>
</evidence>
<dbReference type="InterPro" id="IPR031120">
    <property type="entry name" value="HIR1-like"/>
</dbReference>
<dbReference type="InterPro" id="IPR011494">
    <property type="entry name" value="HIRA-like_C"/>
</dbReference>
<evidence type="ECO:0000256" key="5">
    <source>
        <dbReference type="ARBA" id="ARBA00022853"/>
    </source>
</evidence>
<feature type="repeat" description="WD" evidence="9">
    <location>
        <begin position="164"/>
        <end position="205"/>
    </location>
</feature>
<dbReference type="Pfam" id="PF00400">
    <property type="entry name" value="WD40"/>
    <property type="match status" value="1"/>
</dbReference>
<sequence length="928" mass="98967">MLIDKPPWVEHGGCNISSIHVHPDGTRFVTAGFDNKTKVWNLVPALNPLQDGARGTPKLLATLTDHFAAVNVARFSRAGKLLATGSDDKLACLYELKGGPGQTAFGNLDGPNVENWKLSVSLRGHSSHVTDLAWSGEDKFLATCGLDNLIIIWDPAKGHKVQTLEGHTSFVKGVAWDPIGKYLASQSDDKTVKIWRVEDWELVISTGKPFKKGFIPMVFSLRLGWSPDGQTLAIVNAFDPPNHIVPLLERQTWDGDVNMIGHTGPVVHAAYNPRMFRPQSAGEPPNMVLATGGQDQRVVIWHEAYARPRFVGTRLFRHAVSDMAWTPDGMTILACSGDGTIALLMFSEKELGKPLSQEEVDQHIQGLYGSMRPQQMLFAESAGQLRLEAAAEEGQGAARMPAALPMPRPRPAQPATGLADRLAPANGIAQPRMAQQLLASGTSASVRPDGNTNGTMVVARQPEQSARPEQTPPAQSGAAARPVSAAPTSQAPSVRRVAPTPISGGFPPVNPAQMALAQAGQSAAPAGPSRKRAAGSLQQPISKRVTAERLDVASPAQPTGQAASRSKPAGAHPGARLAPHLLSTPDPPALLSVQLHSEERAELAAQGRKPVTVLEAANSAAAGPQRSAQCDVTCSCDGQQLWRDRLGSPAVQLAGSRHFAAAALADGTVQVYTPGGRRMLPAMQLEGPAAFLATDTGWLLMAVAQTGAMRVWDLQETKLRLEGSVEALLHGSAADTRVVSMSLSKAGSPLAVLSNSTAYAYQPGMRTWMCVVDSDFALSSYASILASGAPGDLEAVQGQAQSAAGASSSQLALATLTVQDARSTDTDRAHLEANMASALTLQSPQEYKRWLLTYVRYLTRSEGQEVRLRELCGELMGPVRLGQGRGGAIVLGMDTRELLRDQVLKIIGSNRSHQRLVNDFMEQLRECM</sequence>
<proteinExistence type="inferred from homology"/>
<keyword evidence="5 10" id="KW-0156">Chromatin regulator</keyword>
<keyword evidence="7 10" id="KW-0804">Transcription</keyword>
<evidence type="ECO:0000256" key="8">
    <source>
        <dbReference type="ARBA" id="ARBA00023242"/>
    </source>
</evidence>
<name>A0ABP1G9X1_9CHLO</name>